<dbReference type="RefSeq" id="WP_139626671.1">
    <property type="nucleotide sequence ID" value="NZ_VDCI01000006.1"/>
</dbReference>
<dbReference type="Pfam" id="PF13460">
    <property type="entry name" value="NAD_binding_10"/>
    <property type="match status" value="1"/>
</dbReference>
<dbReference type="Gene3D" id="3.40.50.720">
    <property type="entry name" value="NAD(P)-binding Rossmann-like Domain"/>
    <property type="match status" value="1"/>
</dbReference>
<name>A0A5C4RYD3_PROVB</name>
<dbReference type="Proteomes" id="UP000309544">
    <property type="component" value="Unassembled WGS sequence"/>
</dbReference>
<keyword evidence="3" id="KW-1185">Reference proteome</keyword>
<evidence type="ECO:0000259" key="1">
    <source>
        <dbReference type="Pfam" id="PF13460"/>
    </source>
</evidence>
<feature type="domain" description="NAD(P)-binding" evidence="1">
    <location>
        <begin position="15"/>
        <end position="199"/>
    </location>
</feature>
<dbReference type="InterPro" id="IPR036291">
    <property type="entry name" value="NAD(P)-bd_dom_sf"/>
</dbReference>
<evidence type="ECO:0000313" key="2">
    <source>
        <dbReference type="EMBL" id="TNJ36306.1"/>
    </source>
</evidence>
<reference evidence="2 3" key="1">
    <citation type="submission" date="2019-05" db="EMBL/GenBank/DDBJ databases">
        <title>Draft Whole-Genome sequence of the green sulfur bacterium Prosthecochloris vibrioformis DSM 260.</title>
        <authorList>
            <person name="Meyer T.E."/>
            <person name="Kyndt J.A."/>
        </authorList>
    </citation>
    <scope>NUCLEOTIDE SEQUENCE [LARGE SCALE GENOMIC DNA]</scope>
    <source>
        <strain evidence="2 3">DSM 260</strain>
    </source>
</reference>
<dbReference type="InterPro" id="IPR016040">
    <property type="entry name" value="NAD(P)-bd_dom"/>
</dbReference>
<evidence type="ECO:0000313" key="3">
    <source>
        <dbReference type="Proteomes" id="UP000309544"/>
    </source>
</evidence>
<dbReference type="PANTHER" id="PTHR15020:SF11">
    <property type="entry name" value="OS06G0360300 PROTEIN"/>
    <property type="match status" value="1"/>
</dbReference>
<accession>A0A5C4RYD3</accession>
<dbReference type="AlphaFoldDB" id="A0A5C4RYD3"/>
<comment type="caution">
    <text evidence="2">The sequence shown here is derived from an EMBL/GenBank/DDBJ whole genome shotgun (WGS) entry which is preliminary data.</text>
</comment>
<proteinExistence type="predicted"/>
<dbReference type="SUPFAM" id="SSF51735">
    <property type="entry name" value="NAD(P)-binding Rossmann-fold domains"/>
    <property type="match status" value="1"/>
</dbReference>
<dbReference type="PANTHER" id="PTHR15020">
    <property type="entry name" value="FLAVIN REDUCTASE-RELATED"/>
    <property type="match status" value="1"/>
</dbReference>
<dbReference type="CDD" id="cd05243">
    <property type="entry name" value="SDR_a5"/>
    <property type="match status" value="1"/>
</dbReference>
<gene>
    <name evidence="2" type="ORF">FGF68_07455</name>
</gene>
<protein>
    <submittedName>
        <fullName evidence="2">SDR family oxidoreductase</fullName>
    </submittedName>
</protein>
<sequence length="233" mass="25230">METSAAYSGKVLVAGATGKTGRWVVKRLQHYGIPVKVLVRSAEKAAELGDVEVVEGRIQSDEDVARAVQGCSAVISALGSSELFGEASPAEVDRDGVIRLAGKAVDAGVKHFGLVSSMAVTRWYHPLNLFGGVLSRKFEGEEKVRALFGSEGRTYTIVRPGGLRDGEPMQHELHAEQGDRMWSGWINRADVAELLVLSLWTPEAAGKTFEVINKGEDVVTQEEGLAYCFRQLT</sequence>
<organism evidence="2 3">
    <name type="scientific">Prosthecochloris vibrioformis</name>
    <name type="common">Chlorobium vibrioforme</name>
    <dbReference type="NCBI Taxonomy" id="1098"/>
    <lineage>
        <taxon>Bacteria</taxon>
        <taxon>Pseudomonadati</taxon>
        <taxon>Chlorobiota</taxon>
        <taxon>Chlorobiia</taxon>
        <taxon>Chlorobiales</taxon>
        <taxon>Chlorobiaceae</taxon>
        <taxon>Prosthecochloris</taxon>
    </lineage>
</organism>
<dbReference type="EMBL" id="VDCI01000006">
    <property type="protein sequence ID" value="TNJ36306.1"/>
    <property type="molecule type" value="Genomic_DNA"/>
</dbReference>